<evidence type="ECO:0000256" key="1">
    <source>
        <dbReference type="ARBA" id="ARBA00022475"/>
    </source>
</evidence>
<dbReference type="GO" id="GO:0017089">
    <property type="term" value="F:glycolipid transfer activity"/>
    <property type="evidence" value="ECO:0007669"/>
    <property type="project" value="TreeGrafter"/>
</dbReference>
<dbReference type="PANTHER" id="PTHR37481">
    <property type="entry name" value="LIPOPOLYSACCHARIDE EXPORT SYSTEM PROTEIN LPTC"/>
    <property type="match status" value="1"/>
</dbReference>
<dbReference type="STRING" id="187979.ERS852385_01070"/>
<reference evidence="6 7" key="1">
    <citation type="submission" date="2015-09" db="EMBL/GenBank/DDBJ databases">
        <authorList>
            <consortium name="Pathogen Informatics"/>
        </authorList>
    </citation>
    <scope>NUCLEOTIDE SEQUENCE [LARGE SCALE GENOMIC DNA]</scope>
    <source>
        <strain evidence="6 7">2789STDY5608828</strain>
    </source>
</reference>
<dbReference type="RefSeq" id="WP_055161211.1">
    <property type="nucleotide sequence ID" value="NZ_CABIWZ010000005.1"/>
</dbReference>
<accession>A0A173YTE1</accession>
<keyword evidence="5" id="KW-0472">Membrane</keyword>
<keyword evidence="7" id="KW-1185">Reference proteome</keyword>
<evidence type="ECO:0000313" key="6">
    <source>
        <dbReference type="EMBL" id="CUN67491.1"/>
    </source>
</evidence>
<evidence type="ECO:0000256" key="4">
    <source>
        <dbReference type="ARBA" id="ARBA00022989"/>
    </source>
</evidence>
<dbReference type="GeneID" id="83710353"/>
<dbReference type="Proteomes" id="UP000095546">
    <property type="component" value="Unassembled WGS sequence"/>
</dbReference>
<proteinExistence type="predicted"/>
<dbReference type="PROSITE" id="PS51257">
    <property type="entry name" value="PROKAR_LIPOPROTEIN"/>
    <property type="match status" value="1"/>
</dbReference>
<dbReference type="InterPro" id="IPR010664">
    <property type="entry name" value="LipoPS_assembly_LptC-rel"/>
</dbReference>
<dbReference type="OrthoDB" id="1629081at2"/>
<dbReference type="GO" id="GO:0030288">
    <property type="term" value="C:outer membrane-bounded periplasmic space"/>
    <property type="evidence" value="ECO:0007669"/>
    <property type="project" value="TreeGrafter"/>
</dbReference>
<dbReference type="GO" id="GO:0015221">
    <property type="term" value="F:lipopolysaccharide transmembrane transporter activity"/>
    <property type="evidence" value="ECO:0007669"/>
    <property type="project" value="InterPro"/>
</dbReference>
<protein>
    <submittedName>
        <fullName evidence="6">Uncharacterized protein conserved in bacteria</fullName>
    </submittedName>
</protein>
<evidence type="ECO:0000256" key="2">
    <source>
        <dbReference type="ARBA" id="ARBA00022519"/>
    </source>
</evidence>
<dbReference type="Pfam" id="PF06835">
    <property type="entry name" value="LptC"/>
    <property type="match status" value="1"/>
</dbReference>
<sequence length="187" mass="20682">MNGKQKTLVALGILFFACVVIWAVRTVPETPKIDHSDDDQPRIMSYDNNTISEEKDGVKIWDLTADHIDVDIDSRNAELTGLTGHFYQKDGRSAEVKADHGSYDNETKDIKIDGNVQITTSDGAELTSDELLWTAEQGMLSAIGQAKVSNDTIRAWGERIDSTDGFNKIKISGKAHIEKLMEGAEQK</sequence>
<dbReference type="Gene3D" id="2.60.450.10">
    <property type="entry name" value="Lipopolysaccharide (LPS) transport protein A like domain"/>
    <property type="match status" value="1"/>
</dbReference>
<dbReference type="EMBL" id="CYYU01000005">
    <property type="protein sequence ID" value="CUN67491.1"/>
    <property type="molecule type" value="Genomic_DNA"/>
</dbReference>
<dbReference type="NCBIfam" id="TIGR04409">
    <property type="entry name" value="LptC_YrbK"/>
    <property type="match status" value="1"/>
</dbReference>
<keyword evidence="1" id="KW-1003">Cell membrane</keyword>
<organism evidence="6 7">
    <name type="scientific">Mitsuokella jalaludinii</name>
    <dbReference type="NCBI Taxonomy" id="187979"/>
    <lineage>
        <taxon>Bacteria</taxon>
        <taxon>Bacillati</taxon>
        <taxon>Bacillota</taxon>
        <taxon>Negativicutes</taxon>
        <taxon>Selenomonadales</taxon>
        <taxon>Selenomonadaceae</taxon>
        <taxon>Mitsuokella</taxon>
    </lineage>
</organism>
<evidence type="ECO:0000256" key="5">
    <source>
        <dbReference type="ARBA" id="ARBA00023136"/>
    </source>
</evidence>
<dbReference type="GO" id="GO:0005886">
    <property type="term" value="C:plasma membrane"/>
    <property type="evidence" value="ECO:0007669"/>
    <property type="project" value="InterPro"/>
</dbReference>
<name>A0A173YTE1_9FIRM</name>
<keyword evidence="3" id="KW-0812">Transmembrane</keyword>
<keyword evidence="4" id="KW-1133">Transmembrane helix</keyword>
<evidence type="ECO:0000313" key="7">
    <source>
        <dbReference type="Proteomes" id="UP000095546"/>
    </source>
</evidence>
<evidence type="ECO:0000256" key="3">
    <source>
        <dbReference type="ARBA" id="ARBA00022692"/>
    </source>
</evidence>
<gene>
    <name evidence="6" type="ORF">ERS852385_01070</name>
</gene>
<dbReference type="eggNOG" id="COG3117">
    <property type="taxonomic scope" value="Bacteria"/>
</dbReference>
<dbReference type="PANTHER" id="PTHR37481:SF1">
    <property type="entry name" value="LIPOPOLYSACCHARIDE EXPORT SYSTEM PROTEIN LPTC"/>
    <property type="match status" value="1"/>
</dbReference>
<dbReference type="InterPro" id="IPR052363">
    <property type="entry name" value="LPS_export_LptC"/>
</dbReference>
<dbReference type="InterPro" id="IPR026265">
    <property type="entry name" value="LptC"/>
</dbReference>
<dbReference type="AlphaFoldDB" id="A0A173YTE1"/>
<keyword evidence="2" id="KW-0997">Cell inner membrane</keyword>